<keyword evidence="1" id="KW-0472">Membrane</keyword>
<dbReference type="AlphaFoldDB" id="A0A381TMX9"/>
<gene>
    <name evidence="2" type="ORF">METZ01_LOCUS70280</name>
</gene>
<sequence length="146" mass="15846">VRTPTLSAVFLLLVLVFLVTPIVELYLIVQVAGEVGVLNTIALLILVSVVGAWLVRREGLGILRRAQEEMAQGRVPGRELVDGLLVLFGGALMLTPGFATDALGLSLLFPPTRVLLRAVASRWFGRRMASGRTTMSWRVDPGWQGP</sequence>
<feature type="transmembrane region" description="Helical" evidence="1">
    <location>
        <begin position="7"/>
        <end position="29"/>
    </location>
</feature>
<evidence type="ECO:0008006" key="3">
    <source>
        <dbReference type="Google" id="ProtNLM"/>
    </source>
</evidence>
<organism evidence="2">
    <name type="scientific">marine metagenome</name>
    <dbReference type="NCBI Taxonomy" id="408172"/>
    <lineage>
        <taxon>unclassified sequences</taxon>
        <taxon>metagenomes</taxon>
        <taxon>ecological metagenomes</taxon>
    </lineage>
</organism>
<dbReference type="PANTHER" id="PTHR35335">
    <property type="entry name" value="UPF0716 PROTEIN FXSA"/>
    <property type="match status" value="1"/>
</dbReference>
<accession>A0A381TMX9</accession>
<protein>
    <recommendedName>
        <fullName evidence="3">FxsA cytoplasmic membrane protein</fullName>
    </recommendedName>
</protein>
<reference evidence="2" key="1">
    <citation type="submission" date="2018-05" db="EMBL/GenBank/DDBJ databases">
        <authorList>
            <person name="Lanie J.A."/>
            <person name="Ng W.-L."/>
            <person name="Kazmierczak K.M."/>
            <person name="Andrzejewski T.M."/>
            <person name="Davidsen T.M."/>
            <person name="Wayne K.J."/>
            <person name="Tettelin H."/>
            <person name="Glass J.I."/>
            <person name="Rusch D."/>
            <person name="Podicherti R."/>
            <person name="Tsui H.-C.T."/>
            <person name="Winkler M.E."/>
        </authorList>
    </citation>
    <scope>NUCLEOTIDE SEQUENCE</scope>
</reference>
<dbReference type="InterPro" id="IPR007313">
    <property type="entry name" value="FxsA"/>
</dbReference>
<dbReference type="PANTHER" id="PTHR35335:SF1">
    <property type="entry name" value="UPF0716 PROTEIN FXSA"/>
    <property type="match status" value="1"/>
</dbReference>
<evidence type="ECO:0000256" key="1">
    <source>
        <dbReference type="SAM" id="Phobius"/>
    </source>
</evidence>
<keyword evidence="1" id="KW-0812">Transmembrane</keyword>
<dbReference type="Pfam" id="PF04186">
    <property type="entry name" value="FxsA"/>
    <property type="match status" value="1"/>
</dbReference>
<dbReference type="GO" id="GO:0016020">
    <property type="term" value="C:membrane"/>
    <property type="evidence" value="ECO:0007669"/>
    <property type="project" value="InterPro"/>
</dbReference>
<feature type="transmembrane region" description="Helical" evidence="1">
    <location>
        <begin position="80"/>
        <end position="99"/>
    </location>
</feature>
<proteinExistence type="predicted"/>
<dbReference type="NCBIfam" id="NF008528">
    <property type="entry name" value="PRK11463.1-2"/>
    <property type="match status" value="1"/>
</dbReference>
<keyword evidence="1" id="KW-1133">Transmembrane helix</keyword>
<feature type="transmembrane region" description="Helical" evidence="1">
    <location>
        <begin position="35"/>
        <end position="55"/>
    </location>
</feature>
<name>A0A381TMX9_9ZZZZ</name>
<evidence type="ECO:0000313" key="2">
    <source>
        <dbReference type="EMBL" id="SVA17426.1"/>
    </source>
</evidence>
<dbReference type="EMBL" id="UINC01004867">
    <property type="protein sequence ID" value="SVA17426.1"/>
    <property type="molecule type" value="Genomic_DNA"/>
</dbReference>
<feature type="non-terminal residue" evidence="2">
    <location>
        <position position="1"/>
    </location>
</feature>
<feature type="non-terminal residue" evidence="2">
    <location>
        <position position="146"/>
    </location>
</feature>